<keyword evidence="2" id="KW-1185">Reference proteome</keyword>
<dbReference type="Gene3D" id="3.10.20.850">
    <property type="entry name" value="Protein of unknown function DUF3861"/>
    <property type="match status" value="1"/>
</dbReference>
<comment type="caution">
    <text evidence="1">The sequence shown here is derived from an EMBL/GenBank/DDBJ whole genome shotgun (WGS) entry which is preliminary data.</text>
</comment>
<dbReference type="OrthoDB" id="5985218at2"/>
<dbReference type="InterPro" id="IPR024476">
    <property type="entry name" value="DUF3861"/>
</dbReference>
<dbReference type="RefSeq" id="WP_162125301.1">
    <property type="nucleotide sequence ID" value="NZ_PDWK01000076.1"/>
</dbReference>
<dbReference type="AlphaFoldDB" id="A0A921NRS0"/>
<dbReference type="InterPro" id="IPR038194">
    <property type="entry name" value="DUF3861_sf"/>
</dbReference>
<evidence type="ECO:0000313" key="1">
    <source>
        <dbReference type="EMBL" id="KAF1686224.1"/>
    </source>
</evidence>
<accession>A0A921NRS0</accession>
<name>A0A921NRS0_9GAMM</name>
<dbReference type="Proteomes" id="UP000717981">
    <property type="component" value="Unassembled WGS sequence"/>
</dbReference>
<organism evidence="1 2">
    <name type="scientific">Pseudoxanthomonas taiwanensis</name>
    <dbReference type="NCBI Taxonomy" id="176598"/>
    <lineage>
        <taxon>Bacteria</taxon>
        <taxon>Pseudomonadati</taxon>
        <taxon>Pseudomonadota</taxon>
        <taxon>Gammaproteobacteria</taxon>
        <taxon>Lysobacterales</taxon>
        <taxon>Lysobacteraceae</taxon>
        <taxon>Pseudoxanthomonas</taxon>
    </lineage>
</organism>
<proteinExistence type="predicted"/>
<gene>
    <name evidence="1" type="ORF">CR938_12320</name>
</gene>
<protein>
    <submittedName>
        <fullName evidence="1">DUF3861 domain-containing protein</fullName>
    </submittedName>
</protein>
<dbReference type="EMBL" id="PDWK01000076">
    <property type="protein sequence ID" value="KAF1686224.1"/>
    <property type="molecule type" value="Genomic_DNA"/>
</dbReference>
<sequence>MSSPTHRYRITVTPVEKDGLPCTGRCSIEFEQASDQDWMRLVERTQRLPGLSGDERTALAVALRMLDGLARRPRGGDDPLRDLRAPVAALLERITPPAGR</sequence>
<dbReference type="Pfam" id="PF12977">
    <property type="entry name" value="DUF3861"/>
    <property type="match status" value="1"/>
</dbReference>
<evidence type="ECO:0000313" key="2">
    <source>
        <dbReference type="Proteomes" id="UP000717981"/>
    </source>
</evidence>
<reference evidence="1" key="1">
    <citation type="submission" date="2017-10" db="EMBL/GenBank/DDBJ databases">
        <title>Whole genome sequencing of members of genus Pseudoxanthomonas.</title>
        <authorList>
            <person name="Kumar S."/>
            <person name="Bansal K."/>
            <person name="Kaur A."/>
            <person name="Patil P."/>
            <person name="Sharma S."/>
            <person name="Patil P.B."/>
        </authorList>
    </citation>
    <scope>NUCLEOTIDE SEQUENCE</scope>
    <source>
        <strain evidence="1">DSM 22914</strain>
    </source>
</reference>